<evidence type="ECO:0000313" key="1">
    <source>
        <dbReference type="EMBL" id="MDN4074089.1"/>
    </source>
</evidence>
<comment type="caution">
    <text evidence="1">The sequence shown here is derived from an EMBL/GenBank/DDBJ whole genome shotgun (WGS) entry which is preliminary data.</text>
</comment>
<dbReference type="RefSeq" id="WP_290400161.1">
    <property type="nucleotide sequence ID" value="NZ_JAUHLN010000002.1"/>
</dbReference>
<name>A0ABT8E894_9BACL</name>
<accession>A0ABT8E894</accession>
<proteinExistence type="predicted"/>
<evidence type="ECO:0000313" key="2">
    <source>
        <dbReference type="Proteomes" id="UP001168694"/>
    </source>
</evidence>
<keyword evidence="2" id="KW-1185">Reference proteome</keyword>
<protein>
    <submittedName>
        <fullName evidence="1">Uncharacterized protein</fullName>
    </submittedName>
</protein>
<organism evidence="1 2">
    <name type="scientific">Fictibacillus terranigra</name>
    <dbReference type="NCBI Taxonomy" id="3058424"/>
    <lineage>
        <taxon>Bacteria</taxon>
        <taxon>Bacillati</taxon>
        <taxon>Bacillota</taxon>
        <taxon>Bacilli</taxon>
        <taxon>Bacillales</taxon>
        <taxon>Fictibacillaceae</taxon>
        <taxon>Fictibacillus</taxon>
    </lineage>
</organism>
<reference evidence="1" key="1">
    <citation type="submission" date="2023-06" db="EMBL/GenBank/DDBJ databases">
        <title>Draft Genome Sequences of Representative Paenibacillus Polymyxa, Bacillus cereus, Fictibacillus sp., and Brevibacillus agri Strains Isolated from Amazonian Dark Earth.</title>
        <authorList>
            <person name="Pellegrinetti T.A."/>
            <person name="Cunha I.C.M."/>
            <person name="Chaves M.G."/>
            <person name="Freitas A.S."/>
            <person name="Silva A.V.R."/>
            <person name="Tsai S.M."/>
            <person name="Mendes L.W."/>
        </authorList>
    </citation>
    <scope>NUCLEOTIDE SEQUENCE</scope>
    <source>
        <strain evidence="1">CENA-BCM004</strain>
    </source>
</reference>
<sequence>MKSKRFVSRIQGPKPTLSHYEKALQEENYSILSFLKSLRKKRWTFIAGK</sequence>
<gene>
    <name evidence="1" type="ORF">QYF49_13875</name>
</gene>
<dbReference type="EMBL" id="JAUHLN010000002">
    <property type="protein sequence ID" value="MDN4074089.1"/>
    <property type="molecule type" value="Genomic_DNA"/>
</dbReference>
<dbReference type="Proteomes" id="UP001168694">
    <property type="component" value="Unassembled WGS sequence"/>
</dbReference>